<dbReference type="SMART" id="SM00382">
    <property type="entry name" value="AAA"/>
    <property type="match status" value="1"/>
</dbReference>
<dbReference type="InterPro" id="IPR003593">
    <property type="entry name" value="AAA+_ATPase"/>
</dbReference>
<protein>
    <submittedName>
        <fullName evidence="5">Fluoroquinolones export ATP-binding protein</fullName>
        <ecNumber evidence="5">3.6.3.-</ecNumber>
    </submittedName>
</protein>
<keyword evidence="1" id="KW-0813">Transport</keyword>
<evidence type="ECO:0000256" key="1">
    <source>
        <dbReference type="ARBA" id="ARBA00022448"/>
    </source>
</evidence>
<dbReference type="GO" id="GO:0005524">
    <property type="term" value="F:ATP binding"/>
    <property type="evidence" value="ECO:0007669"/>
    <property type="project" value="UniProtKB-KW"/>
</dbReference>
<dbReference type="PROSITE" id="PS00211">
    <property type="entry name" value="ABC_TRANSPORTER_1"/>
    <property type="match status" value="1"/>
</dbReference>
<organism evidence="5 6">
    <name type="scientific">Thermotalea metallivorans</name>
    <dbReference type="NCBI Taxonomy" id="520762"/>
    <lineage>
        <taxon>Bacteria</taxon>
        <taxon>Bacillati</taxon>
        <taxon>Bacillota</taxon>
        <taxon>Clostridia</taxon>
        <taxon>Peptostreptococcales</taxon>
        <taxon>Thermotaleaceae</taxon>
        <taxon>Thermotalea</taxon>
    </lineage>
</organism>
<dbReference type="PANTHER" id="PTHR42711:SF18">
    <property type="entry name" value="ABC TRANSPORTER, ATP-BINDING PROTEIN"/>
    <property type="match status" value="1"/>
</dbReference>
<dbReference type="SUPFAM" id="SSF52540">
    <property type="entry name" value="P-loop containing nucleoside triphosphate hydrolases"/>
    <property type="match status" value="1"/>
</dbReference>
<gene>
    <name evidence="5" type="ORF">AN619_04490</name>
</gene>
<evidence type="ECO:0000256" key="2">
    <source>
        <dbReference type="ARBA" id="ARBA00022741"/>
    </source>
</evidence>
<dbReference type="InterPro" id="IPR017871">
    <property type="entry name" value="ABC_transporter-like_CS"/>
</dbReference>
<accession>A0A140LA89</accession>
<dbReference type="AlphaFoldDB" id="A0A140LA89"/>
<sequence length="284" mass="32596">MLTVKNLYHSYTNDNRYAVQDIHFEIEKGEIFGFLGPSGAGKSTTQKILIGLLPLQRGEVRIADIDIRKPTEQLFNIIGVSFEQPNIYKKLTGLENLEFYRKMFSVPTEDPMKLLRMVGLEQAANKRAGGYSKGMMQRLVFARSMLNAPKMWFLDEPTSGLDPNTASQIKEIIWQKRKEGATIFLTTHNMHIADELCDRVAFINDGKIELIDSPRNLKLKYGERMVLVEYKEGGMVKKEYLSMVEEKDRKRLNRLIDEGNIETMHSQEATLEEIFIKVTGRGLK</sequence>
<dbReference type="InterPro" id="IPR027417">
    <property type="entry name" value="P-loop_NTPase"/>
</dbReference>
<keyword evidence="5" id="KW-0378">Hydrolase</keyword>
<reference evidence="5 6" key="1">
    <citation type="submission" date="2015-12" db="EMBL/GenBank/DDBJ databases">
        <title>Draft genome sequence of the thermoanaerobe Thermotalea metallivorans, an isolate from the runoff channel of the Great Artesian Basin, Australia.</title>
        <authorList>
            <person name="Patel B.K."/>
        </authorList>
    </citation>
    <scope>NUCLEOTIDE SEQUENCE [LARGE SCALE GENOMIC DNA]</scope>
    <source>
        <strain evidence="5 6">B2-1</strain>
    </source>
</reference>
<evidence type="ECO:0000256" key="3">
    <source>
        <dbReference type="ARBA" id="ARBA00022840"/>
    </source>
</evidence>
<dbReference type="Pfam" id="PF00005">
    <property type="entry name" value="ABC_tran"/>
    <property type="match status" value="1"/>
</dbReference>
<dbReference type="PROSITE" id="PS50893">
    <property type="entry name" value="ABC_TRANSPORTER_2"/>
    <property type="match status" value="1"/>
</dbReference>
<proteinExistence type="predicted"/>
<dbReference type="OrthoDB" id="9804819at2"/>
<dbReference type="EMBL" id="LOEE01000014">
    <property type="protein sequence ID" value="KXG77464.1"/>
    <property type="molecule type" value="Genomic_DNA"/>
</dbReference>
<evidence type="ECO:0000313" key="6">
    <source>
        <dbReference type="Proteomes" id="UP000070456"/>
    </source>
</evidence>
<keyword evidence="3 5" id="KW-0067">ATP-binding</keyword>
<feature type="domain" description="ABC transporter" evidence="4">
    <location>
        <begin position="2"/>
        <end position="230"/>
    </location>
</feature>
<evidence type="ECO:0000259" key="4">
    <source>
        <dbReference type="PROSITE" id="PS50893"/>
    </source>
</evidence>
<evidence type="ECO:0000313" key="5">
    <source>
        <dbReference type="EMBL" id="KXG77464.1"/>
    </source>
</evidence>
<name>A0A140LA89_9FIRM</name>
<dbReference type="InterPro" id="IPR003439">
    <property type="entry name" value="ABC_transporter-like_ATP-bd"/>
</dbReference>
<dbReference type="STRING" id="520762.AN619_04490"/>
<dbReference type="EC" id="3.6.3.-" evidence="5"/>
<keyword evidence="6" id="KW-1185">Reference proteome</keyword>
<dbReference type="RefSeq" id="WP_068554674.1">
    <property type="nucleotide sequence ID" value="NZ_LOEE01000014.1"/>
</dbReference>
<keyword evidence="2" id="KW-0547">Nucleotide-binding</keyword>
<dbReference type="GO" id="GO:0016887">
    <property type="term" value="F:ATP hydrolysis activity"/>
    <property type="evidence" value="ECO:0007669"/>
    <property type="project" value="InterPro"/>
</dbReference>
<dbReference type="PANTHER" id="PTHR42711">
    <property type="entry name" value="ABC TRANSPORTER ATP-BINDING PROTEIN"/>
    <property type="match status" value="1"/>
</dbReference>
<dbReference type="Proteomes" id="UP000070456">
    <property type="component" value="Unassembled WGS sequence"/>
</dbReference>
<dbReference type="Gene3D" id="3.40.50.300">
    <property type="entry name" value="P-loop containing nucleotide triphosphate hydrolases"/>
    <property type="match status" value="1"/>
</dbReference>
<dbReference type="PATRIC" id="fig|520762.4.peg.509"/>
<comment type="caution">
    <text evidence="5">The sequence shown here is derived from an EMBL/GenBank/DDBJ whole genome shotgun (WGS) entry which is preliminary data.</text>
</comment>
<dbReference type="InterPro" id="IPR050763">
    <property type="entry name" value="ABC_transporter_ATP-binding"/>
</dbReference>